<dbReference type="RefSeq" id="WP_111575027.1">
    <property type="nucleotide sequence ID" value="NZ_JBHEEY010000005.1"/>
</dbReference>
<name>A0A364JVT0_9HYPH</name>
<sequence>MTVRLRGHHLLCMLTYIGKGYSPAFVENYDAIAGQLSAGADILLVDGPDDICQPLLCASDCHCLEETVVNRDQLALEAVSNLLTRELKAGTRLSLTAELLKKMRTAFANGTLRDACGGCEWSALCTHIAVNENYSGVRVILD</sequence>
<protein>
    <submittedName>
        <fullName evidence="1">Uncharacterized protein</fullName>
    </submittedName>
</protein>
<dbReference type="OrthoDB" id="6195504at2"/>
<gene>
    <name evidence="1" type="ORF">C7374_10462</name>
</gene>
<evidence type="ECO:0000313" key="2">
    <source>
        <dbReference type="Proteomes" id="UP000249453"/>
    </source>
</evidence>
<comment type="caution">
    <text evidence="1">The sequence shown here is derived from an EMBL/GenBank/DDBJ whole genome shotgun (WGS) entry which is preliminary data.</text>
</comment>
<dbReference type="InterPro" id="IPR009702">
    <property type="entry name" value="DUF1284"/>
</dbReference>
<dbReference type="Pfam" id="PF06935">
    <property type="entry name" value="DUF1284"/>
    <property type="match status" value="1"/>
</dbReference>
<organism evidence="1 2">
    <name type="scientific">Falsochrobactrum ovis</name>
    <dbReference type="NCBI Taxonomy" id="1293442"/>
    <lineage>
        <taxon>Bacteria</taxon>
        <taxon>Pseudomonadati</taxon>
        <taxon>Pseudomonadota</taxon>
        <taxon>Alphaproteobacteria</taxon>
        <taxon>Hyphomicrobiales</taxon>
        <taxon>Brucellaceae</taxon>
        <taxon>Falsochrobactrum</taxon>
    </lineage>
</organism>
<dbReference type="Proteomes" id="UP000249453">
    <property type="component" value="Unassembled WGS sequence"/>
</dbReference>
<evidence type="ECO:0000313" key="1">
    <source>
        <dbReference type="EMBL" id="RAK30004.1"/>
    </source>
</evidence>
<proteinExistence type="predicted"/>
<reference evidence="1 2" key="1">
    <citation type="submission" date="2018-06" db="EMBL/GenBank/DDBJ databases">
        <title>Genomic Encyclopedia of Type Strains, Phase IV (KMG-IV): sequencing the most valuable type-strain genomes for metagenomic binning, comparative biology and taxonomic classification.</title>
        <authorList>
            <person name="Goeker M."/>
        </authorList>
    </citation>
    <scope>NUCLEOTIDE SEQUENCE [LARGE SCALE GENOMIC DNA]</scope>
    <source>
        <strain evidence="1 2">DSM 26720</strain>
    </source>
</reference>
<keyword evidence="2" id="KW-1185">Reference proteome</keyword>
<accession>A0A364JVT0</accession>
<dbReference type="EMBL" id="QLMK01000004">
    <property type="protein sequence ID" value="RAK30004.1"/>
    <property type="molecule type" value="Genomic_DNA"/>
</dbReference>
<dbReference type="AlphaFoldDB" id="A0A364JVT0"/>